<comment type="similarity">
    <text evidence="2">Belongs to the ComB family.</text>
</comment>
<dbReference type="Gene3D" id="3.90.1560.10">
    <property type="entry name" value="ComB-like"/>
    <property type="match status" value="1"/>
</dbReference>
<organism evidence="8 9">
    <name type="scientific">Myceligenerans pegani</name>
    <dbReference type="NCBI Taxonomy" id="2776917"/>
    <lineage>
        <taxon>Bacteria</taxon>
        <taxon>Bacillati</taxon>
        <taxon>Actinomycetota</taxon>
        <taxon>Actinomycetes</taxon>
        <taxon>Micrococcales</taxon>
        <taxon>Promicromonosporaceae</taxon>
        <taxon>Myceligenerans</taxon>
    </lineage>
</organism>
<evidence type="ECO:0000256" key="7">
    <source>
        <dbReference type="ARBA" id="ARBA00033711"/>
    </source>
</evidence>
<evidence type="ECO:0000256" key="6">
    <source>
        <dbReference type="ARBA" id="ARBA00022842"/>
    </source>
</evidence>
<evidence type="ECO:0000256" key="3">
    <source>
        <dbReference type="ARBA" id="ARBA00012953"/>
    </source>
</evidence>
<dbReference type="PANTHER" id="PTHR37311:SF1">
    <property type="entry name" value="2-PHOSPHOSULFOLACTATE PHOSPHATASE-RELATED"/>
    <property type="match status" value="1"/>
</dbReference>
<dbReference type="Pfam" id="PF04029">
    <property type="entry name" value="2-ph_phosp"/>
    <property type="match status" value="1"/>
</dbReference>
<reference evidence="8 9" key="1">
    <citation type="submission" date="2020-10" db="EMBL/GenBank/DDBJ databases">
        <title>Myceligenerans pegani sp. nov., an endophytic actinomycete isolated from Peganum harmala L. in Xinjiang, China.</title>
        <authorList>
            <person name="Xin L."/>
        </authorList>
    </citation>
    <scope>NUCLEOTIDE SEQUENCE [LARGE SCALE GENOMIC DNA]</scope>
    <source>
        <strain evidence="8 9">TRM65318</strain>
    </source>
</reference>
<keyword evidence="9" id="KW-1185">Reference proteome</keyword>
<accession>A0ABR9N453</accession>
<dbReference type="Proteomes" id="UP000625527">
    <property type="component" value="Unassembled WGS sequence"/>
</dbReference>
<name>A0ABR9N453_9MICO</name>
<dbReference type="EMBL" id="JADAQT010000106">
    <property type="protein sequence ID" value="MBE1877884.1"/>
    <property type="molecule type" value="Genomic_DNA"/>
</dbReference>
<comment type="cofactor">
    <cofactor evidence="1">
        <name>Mg(2+)</name>
        <dbReference type="ChEBI" id="CHEBI:18420"/>
    </cofactor>
</comment>
<sequence length="282" mass="29415">MNTSWRLYDASVNASPHDQRPARVRTDWGLVGARALTDSGARKSLVVVIDVLSFSTSVTVACEAGAGVYPFPYRDVAGAARLARTMRAVLAGPRAEEGISLSPASLRDLDAERVVLPSPNGSMIAHTISSRGALMIVGCLRNASAVAGLAAAHLDANPEHDVVLVPAGEHWPDDSLRPALEDQIAAGAIAARLTAMLPDDVTRISAETGAAMAMWQGTSEPADLLFGSVSGRELVDSGFDEDVMMAAEADATDVVPVLMDGAFVPLGHRIAAARRARPTTAA</sequence>
<evidence type="ECO:0000313" key="9">
    <source>
        <dbReference type="Proteomes" id="UP000625527"/>
    </source>
</evidence>
<proteinExistence type="inferred from homology"/>
<dbReference type="EC" id="3.1.3.71" evidence="3"/>
<evidence type="ECO:0000256" key="2">
    <source>
        <dbReference type="ARBA" id="ARBA00009997"/>
    </source>
</evidence>
<protein>
    <recommendedName>
        <fullName evidence="4">Probable 2-phosphosulfolactate phosphatase</fullName>
        <ecNumber evidence="3">3.1.3.71</ecNumber>
    </recommendedName>
</protein>
<comment type="caution">
    <text evidence="8">The sequence shown here is derived from an EMBL/GenBank/DDBJ whole genome shotgun (WGS) entry which is preliminary data.</text>
</comment>
<dbReference type="InterPro" id="IPR036702">
    <property type="entry name" value="ComB-like_sf"/>
</dbReference>
<keyword evidence="5" id="KW-0378">Hydrolase</keyword>
<dbReference type="InterPro" id="IPR005238">
    <property type="entry name" value="ComB-like"/>
</dbReference>
<dbReference type="PANTHER" id="PTHR37311">
    <property type="entry name" value="2-PHOSPHOSULFOLACTATE PHOSPHATASE-RELATED"/>
    <property type="match status" value="1"/>
</dbReference>
<keyword evidence="6" id="KW-0460">Magnesium</keyword>
<evidence type="ECO:0000313" key="8">
    <source>
        <dbReference type="EMBL" id="MBE1877884.1"/>
    </source>
</evidence>
<evidence type="ECO:0000256" key="4">
    <source>
        <dbReference type="ARBA" id="ARBA00021948"/>
    </source>
</evidence>
<evidence type="ECO:0000256" key="5">
    <source>
        <dbReference type="ARBA" id="ARBA00022801"/>
    </source>
</evidence>
<comment type="catalytic activity">
    <reaction evidence="7">
        <text>(2R)-O-phospho-3-sulfolactate + H2O = (2R)-3-sulfolactate + phosphate</text>
        <dbReference type="Rhea" id="RHEA:23416"/>
        <dbReference type="ChEBI" id="CHEBI:15377"/>
        <dbReference type="ChEBI" id="CHEBI:15597"/>
        <dbReference type="ChEBI" id="CHEBI:43474"/>
        <dbReference type="ChEBI" id="CHEBI:58738"/>
        <dbReference type="EC" id="3.1.3.71"/>
    </reaction>
</comment>
<dbReference type="SUPFAM" id="SSF142823">
    <property type="entry name" value="ComB-like"/>
    <property type="match status" value="1"/>
</dbReference>
<gene>
    <name evidence="8" type="ORF">IHE71_19530</name>
</gene>
<evidence type="ECO:0000256" key="1">
    <source>
        <dbReference type="ARBA" id="ARBA00001946"/>
    </source>
</evidence>